<sequence>MALSLQDQLKKSGLVDEKKAKQLERAKRKESKQPPQKKTVQKNVKQEAELARKKLRLEQIERDRKLNEERNRDGEWRAKMAQIRQLIEANLVKVGGELKFNFKHDSKVKQLWVDARTREQLSAGTLAVVESKADGKYVVVPVDVAHKIQERSAEHFVAIANPKQLTKLELEEQAYADFAIPDDLDW</sequence>
<organism evidence="2 3">
    <name type="scientific">OM182 bacterium BACL3 MAG-120924-bin41</name>
    <dbReference type="NCBI Taxonomy" id="1655632"/>
    <lineage>
        <taxon>Bacteria</taxon>
        <taxon>Pseudomonadati</taxon>
        <taxon>Pseudomonadota</taxon>
        <taxon>Gammaproteobacteria</taxon>
        <taxon>OMG group</taxon>
        <taxon>OM182 clade</taxon>
    </lineage>
</organism>
<evidence type="ECO:0000313" key="2">
    <source>
        <dbReference type="EMBL" id="KRP27786.1"/>
    </source>
</evidence>
<feature type="region of interest" description="Disordered" evidence="1">
    <location>
        <begin position="1"/>
        <end position="47"/>
    </location>
</feature>
<dbReference type="AlphaFoldDB" id="A0A0R2WV10"/>
<protein>
    <recommendedName>
        <fullName evidence="4">Nucleoprotein/polynucleotide-associated enzyme</fullName>
    </recommendedName>
</protein>
<dbReference type="InterPro" id="IPR018636">
    <property type="entry name" value="DUF2058"/>
</dbReference>
<feature type="compositionally biased region" description="Basic and acidic residues" evidence="1">
    <location>
        <begin position="8"/>
        <end position="27"/>
    </location>
</feature>
<gene>
    <name evidence="2" type="ORF">ABS30_07305</name>
</gene>
<comment type="caution">
    <text evidence="2">The sequence shown here is derived from an EMBL/GenBank/DDBJ whole genome shotgun (WGS) entry which is preliminary data.</text>
</comment>
<dbReference type="Proteomes" id="UP000052138">
    <property type="component" value="Unassembled WGS sequence"/>
</dbReference>
<feature type="compositionally biased region" description="Polar residues" evidence="1">
    <location>
        <begin position="33"/>
        <end position="43"/>
    </location>
</feature>
<name>A0A0R2WV10_9GAMM</name>
<evidence type="ECO:0000313" key="3">
    <source>
        <dbReference type="Proteomes" id="UP000052138"/>
    </source>
</evidence>
<reference evidence="2 3" key="1">
    <citation type="submission" date="2015-10" db="EMBL/GenBank/DDBJ databases">
        <title>Metagenome-Assembled Genomes uncover a global brackish microbiome.</title>
        <authorList>
            <person name="Hugerth L.W."/>
            <person name="Larsson J."/>
            <person name="Alneberg J."/>
            <person name="Lindh M.V."/>
            <person name="Legrand C."/>
            <person name="Pinhassi J."/>
            <person name="Andersson A.F."/>
        </authorList>
    </citation>
    <scope>NUCLEOTIDE SEQUENCE [LARGE SCALE GENOMIC DNA]</scope>
    <source>
        <strain evidence="2">BACL3 MAG-120924-bin41</strain>
    </source>
</reference>
<dbReference type="EMBL" id="LIDJ01000234">
    <property type="protein sequence ID" value="KRP27786.1"/>
    <property type="molecule type" value="Genomic_DNA"/>
</dbReference>
<evidence type="ECO:0000256" key="1">
    <source>
        <dbReference type="SAM" id="MobiDB-lite"/>
    </source>
</evidence>
<dbReference type="Pfam" id="PF09831">
    <property type="entry name" value="DUF2058"/>
    <property type="match status" value="1"/>
</dbReference>
<evidence type="ECO:0008006" key="4">
    <source>
        <dbReference type="Google" id="ProtNLM"/>
    </source>
</evidence>
<accession>A0A0R2WV10</accession>
<proteinExistence type="predicted"/>